<dbReference type="Proteomes" id="UP001297272">
    <property type="component" value="Unassembled WGS sequence"/>
</dbReference>
<evidence type="ECO:0000313" key="3">
    <source>
        <dbReference type="Proteomes" id="UP001297272"/>
    </source>
</evidence>
<dbReference type="InterPro" id="IPR016130">
    <property type="entry name" value="Tyr_Pase_AS"/>
</dbReference>
<dbReference type="RefSeq" id="WP_213984111.1">
    <property type="nucleotide sequence ID" value="NZ_JAFMNX010000001.1"/>
</dbReference>
<dbReference type="PROSITE" id="PS00383">
    <property type="entry name" value="TYR_PHOSPHATASE_1"/>
    <property type="match status" value="1"/>
</dbReference>
<dbReference type="PROSITE" id="PS50056">
    <property type="entry name" value="TYR_PHOSPHATASE_2"/>
    <property type="match status" value="1"/>
</dbReference>
<protein>
    <submittedName>
        <fullName evidence="2">Protein tyrosine phosphatase</fullName>
    </submittedName>
</protein>
<dbReference type="InterPro" id="IPR000387">
    <property type="entry name" value="Tyr_Pase_dom"/>
</dbReference>
<name>A0ABS5RU69_9HYPH</name>
<keyword evidence="3" id="KW-1185">Reference proteome</keyword>
<accession>A0ABS5RU69</accession>
<proteinExistence type="predicted"/>
<feature type="domain" description="Tyrosine specific protein phosphatases" evidence="1">
    <location>
        <begin position="63"/>
        <end position="132"/>
    </location>
</feature>
<dbReference type="InterPro" id="IPR029021">
    <property type="entry name" value="Prot-tyrosine_phosphatase-like"/>
</dbReference>
<dbReference type="Gene3D" id="3.90.190.10">
    <property type="entry name" value="Protein tyrosine phosphatase superfamily"/>
    <property type="match status" value="1"/>
</dbReference>
<comment type="caution">
    <text evidence="2">The sequence shown here is derived from an EMBL/GenBank/DDBJ whole genome shotgun (WGS) entry which is preliminary data.</text>
</comment>
<dbReference type="SUPFAM" id="SSF52799">
    <property type="entry name" value="(Phosphotyrosine protein) phosphatases II"/>
    <property type="match status" value="1"/>
</dbReference>
<evidence type="ECO:0000259" key="1">
    <source>
        <dbReference type="PROSITE" id="PS50056"/>
    </source>
</evidence>
<dbReference type="EMBL" id="JAFMNX010000001">
    <property type="protein sequence ID" value="MBS9720603.1"/>
    <property type="molecule type" value="Genomic_DNA"/>
</dbReference>
<gene>
    <name evidence="2" type="ORF">JYU29_07885</name>
</gene>
<sequence length="172" mass="18480">MIHVTPLSHLPETLAASKARRVISLQSIGATFERPAGIEPDDYLQLAMHDIAEEREGYVAPSREQVAAILAFGERVTEDDPILIHCYAGISRSTAAAYVIAAALRPGMDEQALAQVLRRLSPSATPNPRIVALADALLGREGRMIAAIRAIGRGAEAFAGTPFVLLENQQED</sequence>
<organism evidence="2 3">
    <name type="scientific">Tianweitania aestuarii</name>
    <dbReference type="NCBI Taxonomy" id="2814886"/>
    <lineage>
        <taxon>Bacteria</taxon>
        <taxon>Pseudomonadati</taxon>
        <taxon>Pseudomonadota</taxon>
        <taxon>Alphaproteobacteria</taxon>
        <taxon>Hyphomicrobiales</taxon>
        <taxon>Phyllobacteriaceae</taxon>
        <taxon>Tianweitania</taxon>
    </lineage>
</organism>
<evidence type="ECO:0000313" key="2">
    <source>
        <dbReference type="EMBL" id="MBS9720603.1"/>
    </source>
</evidence>
<reference evidence="2 3" key="1">
    <citation type="submission" date="2021-03" db="EMBL/GenBank/DDBJ databases">
        <title>Tianweitania aestuarii sp. nov., isolated from a tidal flat.</title>
        <authorList>
            <person name="Park S."/>
            <person name="Yoon J.-H."/>
        </authorList>
    </citation>
    <scope>NUCLEOTIDE SEQUENCE [LARGE SCALE GENOMIC DNA]</scope>
    <source>
        <strain evidence="2 3">BSSL-BM11</strain>
    </source>
</reference>